<proteinExistence type="predicted"/>
<dbReference type="EMBL" id="DS985242">
    <property type="protein sequence ID" value="EDV27878.1"/>
    <property type="molecule type" value="Genomic_DNA"/>
</dbReference>
<gene>
    <name evidence="3" type="ORF">TRIADDRAFT_63597</name>
</gene>
<name>B3RMN1_TRIAD</name>
<protein>
    <submittedName>
        <fullName evidence="3">Uncharacterized protein</fullName>
    </submittedName>
</protein>
<dbReference type="Proteomes" id="UP000009022">
    <property type="component" value="Unassembled WGS sequence"/>
</dbReference>
<dbReference type="InParanoid" id="B3RMN1"/>
<organism evidence="3 4">
    <name type="scientific">Trichoplax adhaerens</name>
    <name type="common">Trichoplax reptans</name>
    <dbReference type="NCBI Taxonomy" id="10228"/>
    <lineage>
        <taxon>Eukaryota</taxon>
        <taxon>Metazoa</taxon>
        <taxon>Placozoa</taxon>
        <taxon>Uniplacotomia</taxon>
        <taxon>Trichoplacea</taxon>
        <taxon>Trichoplacidae</taxon>
        <taxon>Trichoplax</taxon>
    </lineage>
</organism>
<evidence type="ECO:0000256" key="2">
    <source>
        <dbReference type="SAM" id="SignalP"/>
    </source>
</evidence>
<accession>B3RMN1</accession>
<keyword evidence="1" id="KW-0812">Transmembrane</keyword>
<dbReference type="CTD" id="6750354"/>
<dbReference type="AlphaFoldDB" id="B3RMN1"/>
<dbReference type="HOGENOM" id="CLU_907127_0_0_1"/>
<evidence type="ECO:0000313" key="3">
    <source>
        <dbReference type="EMBL" id="EDV27878.1"/>
    </source>
</evidence>
<feature type="signal peptide" evidence="2">
    <location>
        <begin position="1"/>
        <end position="18"/>
    </location>
</feature>
<dbReference type="KEGG" id="tad:TRIADDRAFT_63597"/>
<keyword evidence="1" id="KW-1133">Transmembrane helix</keyword>
<keyword evidence="2" id="KW-0732">Signal</keyword>
<dbReference type="RefSeq" id="XP_002109712.1">
    <property type="nucleotide sequence ID" value="XM_002109676.1"/>
</dbReference>
<sequence length="307" mass="33499">MKLYALIFILCAFYVSSGQCATPTNNPECQSLSDLINNLKQNFDRIPLSLIPIPGLDPTKPNTLKCYEFSNCTGFNCSGKVYGRQIQFSFDMSYCAKPITAYISANYPSENITFSQKIRHAEEFYLTQFTFNVPNTNITVPVKLYGKINMVRSPGKVTVTAGIVPKFNLLFPIPLQSFNLVNNQVIRVNTAVCGVSKLTTANHADCEQELSYHLPSHFNLDEVATTSSTSGHGSSSPYSGMSTMQGTSTKQAIGSGGLTGGAIAAIVTSAVAIVVVFIVGVLLHFKRSKRNNGYPLTEEKEKENVTM</sequence>
<keyword evidence="1" id="KW-0472">Membrane</keyword>
<evidence type="ECO:0000256" key="1">
    <source>
        <dbReference type="SAM" id="Phobius"/>
    </source>
</evidence>
<evidence type="ECO:0000313" key="4">
    <source>
        <dbReference type="Proteomes" id="UP000009022"/>
    </source>
</evidence>
<reference evidence="3 4" key="1">
    <citation type="journal article" date="2008" name="Nature">
        <title>The Trichoplax genome and the nature of placozoans.</title>
        <authorList>
            <person name="Srivastava M."/>
            <person name="Begovic E."/>
            <person name="Chapman J."/>
            <person name="Putnam N.H."/>
            <person name="Hellsten U."/>
            <person name="Kawashima T."/>
            <person name="Kuo A."/>
            <person name="Mitros T."/>
            <person name="Salamov A."/>
            <person name="Carpenter M.L."/>
            <person name="Signorovitch A.Y."/>
            <person name="Moreno M.A."/>
            <person name="Kamm K."/>
            <person name="Grimwood J."/>
            <person name="Schmutz J."/>
            <person name="Shapiro H."/>
            <person name="Grigoriev I.V."/>
            <person name="Buss L.W."/>
            <person name="Schierwater B."/>
            <person name="Dellaporta S.L."/>
            <person name="Rokhsar D.S."/>
        </authorList>
    </citation>
    <scope>NUCLEOTIDE SEQUENCE [LARGE SCALE GENOMIC DNA]</scope>
    <source>
        <strain evidence="3 4">Grell-BS-1999</strain>
    </source>
</reference>
<dbReference type="GeneID" id="6750354"/>
<feature type="chain" id="PRO_5002798354" evidence="2">
    <location>
        <begin position="19"/>
        <end position="307"/>
    </location>
</feature>
<feature type="transmembrane region" description="Helical" evidence="1">
    <location>
        <begin position="258"/>
        <end position="283"/>
    </location>
</feature>
<keyword evidence="4" id="KW-1185">Reference proteome</keyword>